<dbReference type="EMBL" id="ML179150">
    <property type="protein sequence ID" value="THU97681.1"/>
    <property type="molecule type" value="Genomic_DNA"/>
</dbReference>
<protein>
    <submittedName>
        <fullName evidence="1">Uncharacterized protein</fullName>
    </submittedName>
</protein>
<evidence type="ECO:0000313" key="2">
    <source>
        <dbReference type="Proteomes" id="UP000297245"/>
    </source>
</evidence>
<organism evidence="1 2">
    <name type="scientific">Dendrothele bispora (strain CBS 962.96)</name>
    <dbReference type="NCBI Taxonomy" id="1314807"/>
    <lineage>
        <taxon>Eukaryota</taxon>
        <taxon>Fungi</taxon>
        <taxon>Dikarya</taxon>
        <taxon>Basidiomycota</taxon>
        <taxon>Agaricomycotina</taxon>
        <taxon>Agaricomycetes</taxon>
        <taxon>Agaricomycetidae</taxon>
        <taxon>Agaricales</taxon>
        <taxon>Agaricales incertae sedis</taxon>
        <taxon>Dendrothele</taxon>
    </lineage>
</organism>
<proteinExistence type="predicted"/>
<sequence length="133" mass="14932">MSALSSDKIAHRSTEVKTLVRIEVRTMEGQVRVRILEKMNIGTPPEIIPVDEDFEDLLNDNTIKPWAKTEWIGIALRLKDVPTVVVREQARLLQIPSNFEAVLPSPAASVKTLLELTLSLIADEPCAREPHQE</sequence>
<dbReference type="AlphaFoldDB" id="A0A4S8M6L7"/>
<evidence type="ECO:0000313" key="1">
    <source>
        <dbReference type="EMBL" id="THU97681.1"/>
    </source>
</evidence>
<keyword evidence="2" id="KW-1185">Reference proteome</keyword>
<reference evidence="1 2" key="1">
    <citation type="journal article" date="2019" name="Nat. Ecol. Evol.">
        <title>Megaphylogeny resolves global patterns of mushroom evolution.</title>
        <authorList>
            <person name="Varga T."/>
            <person name="Krizsan K."/>
            <person name="Foldi C."/>
            <person name="Dima B."/>
            <person name="Sanchez-Garcia M."/>
            <person name="Sanchez-Ramirez S."/>
            <person name="Szollosi G.J."/>
            <person name="Szarkandi J.G."/>
            <person name="Papp V."/>
            <person name="Albert L."/>
            <person name="Andreopoulos W."/>
            <person name="Angelini C."/>
            <person name="Antonin V."/>
            <person name="Barry K.W."/>
            <person name="Bougher N.L."/>
            <person name="Buchanan P."/>
            <person name="Buyck B."/>
            <person name="Bense V."/>
            <person name="Catcheside P."/>
            <person name="Chovatia M."/>
            <person name="Cooper J."/>
            <person name="Damon W."/>
            <person name="Desjardin D."/>
            <person name="Finy P."/>
            <person name="Geml J."/>
            <person name="Haridas S."/>
            <person name="Hughes K."/>
            <person name="Justo A."/>
            <person name="Karasinski D."/>
            <person name="Kautmanova I."/>
            <person name="Kiss B."/>
            <person name="Kocsube S."/>
            <person name="Kotiranta H."/>
            <person name="LaButti K.M."/>
            <person name="Lechner B.E."/>
            <person name="Liimatainen K."/>
            <person name="Lipzen A."/>
            <person name="Lukacs Z."/>
            <person name="Mihaltcheva S."/>
            <person name="Morgado L.N."/>
            <person name="Niskanen T."/>
            <person name="Noordeloos M.E."/>
            <person name="Ohm R.A."/>
            <person name="Ortiz-Santana B."/>
            <person name="Ovrebo C."/>
            <person name="Racz N."/>
            <person name="Riley R."/>
            <person name="Savchenko A."/>
            <person name="Shiryaev A."/>
            <person name="Soop K."/>
            <person name="Spirin V."/>
            <person name="Szebenyi C."/>
            <person name="Tomsovsky M."/>
            <person name="Tulloss R.E."/>
            <person name="Uehling J."/>
            <person name="Grigoriev I.V."/>
            <person name="Vagvolgyi C."/>
            <person name="Papp T."/>
            <person name="Martin F.M."/>
            <person name="Miettinen O."/>
            <person name="Hibbett D.S."/>
            <person name="Nagy L.G."/>
        </authorList>
    </citation>
    <scope>NUCLEOTIDE SEQUENCE [LARGE SCALE GENOMIC DNA]</scope>
    <source>
        <strain evidence="1 2">CBS 962.96</strain>
    </source>
</reference>
<name>A0A4S8M6L7_DENBC</name>
<gene>
    <name evidence="1" type="ORF">K435DRAFT_857356</name>
</gene>
<accession>A0A4S8M6L7</accession>
<dbReference type="Proteomes" id="UP000297245">
    <property type="component" value="Unassembled WGS sequence"/>
</dbReference>